<reference evidence="7 8" key="1">
    <citation type="submission" date="2023-03" db="EMBL/GenBank/DDBJ databases">
        <title>Host association and intracellularity evolved multiple times independently in the Rickettsiales.</title>
        <authorList>
            <person name="Castelli M."/>
            <person name="Nardi T."/>
            <person name="Gammuto L."/>
            <person name="Bellinzona G."/>
            <person name="Sabaneyeva E."/>
            <person name="Potekhin A."/>
            <person name="Serra V."/>
            <person name="Petroni G."/>
            <person name="Sassera D."/>
        </authorList>
    </citation>
    <scope>NUCLEOTIDE SEQUENCE [LARGE SCALE GENOMIC DNA]</scope>
    <source>
        <strain evidence="7 8">Sr 2-6</strain>
    </source>
</reference>
<dbReference type="CDD" id="cd09086">
    <property type="entry name" value="ExoIII-like_AP-endo"/>
    <property type="match status" value="1"/>
</dbReference>
<comment type="similarity">
    <text evidence="2">Belongs to the DNA repair enzymes AP/ExoA family.</text>
</comment>
<evidence type="ECO:0000256" key="3">
    <source>
        <dbReference type="ARBA" id="ARBA00022723"/>
    </source>
</evidence>
<dbReference type="InterPro" id="IPR005135">
    <property type="entry name" value="Endo/exonuclease/phosphatase"/>
</dbReference>
<protein>
    <submittedName>
        <fullName evidence="7">Exodeoxyribonuclease III</fullName>
    </submittedName>
</protein>
<dbReference type="InterPro" id="IPR004808">
    <property type="entry name" value="AP_endonuc_1"/>
</dbReference>
<keyword evidence="3" id="KW-0479">Metal-binding</keyword>
<proteinExistence type="inferred from homology"/>
<evidence type="ECO:0000256" key="2">
    <source>
        <dbReference type="ARBA" id="ARBA00007092"/>
    </source>
</evidence>
<dbReference type="PROSITE" id="PS00726">
    <property type="entry name" value="AP_NUCLEASE_F1_1"/>
    <property type="match status" value="1"/>
</dbReference>
<keyword evidence="5" id="KW-0460">Magnesium</keyword>
<comment type="caution">
    <text evidence="7">The sequence shown here is derived from an EMBL/GenBank/DDBJ whole genome shotgun (WGS) entry which is preliminary data.</text>
</comment>
<evidence type="ECO:0000313" key="7">
    <source>
        <dbReference type="EMBL" id="MEA0970767.1"/>
    </source>
</evidence>
<dbReference type="PANTHER" id="PTHR43250">
    <property type="entry name" value="EXODEOXYRIBONUCLEASE III"/>
    <property type="match status" value="1"/>
</dbReference>
<gene>
    <name evidence="7" type="ORF">Megvenef_00736</name>
</gene>
<organism evidence="7 8">
    <name type="scientific">Candidatus Megaera venefica</name>
    <dbReference type="NCBI Taxonomy" id="2055910"/>
    <lineage>
        <taxon>Bacteria</taxon>
        <taxon>Pseudomonadati</taxon>
        <taxon>Pseudomonadota</taxon>
        <taxon>Alphaproteobacteria</taxon>
        <taxon>Rickettsiales</taxon>
        <taxon>Rickettsiaceae</taxon>
        <taxon>Candidatus Megaera</taxon>
    </lineage>
</organism>
<dbReference type="InterPro" id="IPR037493">
    <property type="entry name" value="ExoIII-like"/>
</dbReference>
<evidence type="ECO:0000259" key="6">
    <source>
        <dbReference type="Pfam" id="PF03372"/>
    </source>
</evidence>
<dbReference type="NCBIfam" id="TIGR00195">
    <property type="entry name" value="exoDNase_III"/>
    <property type="match status" value="1"/>
</dbReference>
<keyword evidence="4" id="KW-0378">Hydrolase</keyword>
<dbReference type="Gene3D" id="3.60.10.10">
    <property type="entry name" value="Endonuclease/exonuclease/phosphatase"/>
    <property type="match status" value="1"/>
</dbReference>
<accession>A0ABU5NCA0</accession>
<dbReference type="NCBIfam" id="TIGR00633">
    <property type="entry name" value="xth"/>
    <property type="match status" value="1"/>
</dbReference>
<comment type="cofactor">
    <cofactor evidence="1">
        <name>Mg(2+)</name>
        <dbReference type="ChEBI" id="CHEBI:18420"/>
    </cofactor>
</comment>
<dbReference type="SUPFAM" id="SSF56219">
    <property type="entry name" value="DNase I-like"/>
    <property type="match status" value="1"/>
</dbReference>
<feature type="domain" description="Endonuclease/exonuclease/phosphatase" evidence="6">
    <location>
        <begin position="6"/>
        <end position="253"/>
    </location>
</feature>
<dbReference type="InterPro" id="IPR020847">
    <property type="entry name" value="AP_endonuclease_F1_BS"/>
</dbReference>
<name>A0ABU5NCA0_9RICK</name>
<dbReference type="EMBL" id="JARJFB010000044">
    <property type="protein sequence ID" value="MEA0970767.1"/>
    <property type="molecule type" value="Genomic_DNA"/>
</dbReference>
<evidence type="ECO:0000313" key="8">
    <source>
        <dbReference type="Proteomes" id="UP001291687"/>
    </source>
</evidence>
<evidence type="ECO:0000256" key="4">
    <source>
        <dbReference type="ARBA" id="ARBA00022801"/>
    </source>
</evidence>
<sequence length="265" mass="30514">MSLKIVTWNVNSIKMRLQHLLEFIESNDPDIICLQELKCETDKFPSDELSHLPYNLYIHGQKTYNGVAILSKIPADEIKNNFDKNPIPDQARFIECSFLTSIGYIRVISLYAPNGGEVGSDKFINKLKFYDAFTDYIQSAKSFEEQLFIGSDFNIAPYDIDVYNPAKLQDTTCFTYEEQKKLRTILNSGFVDNFRILHPTKNEFSWWDYRAGALEQNMGMRIDSIISTSNAVAHLVDCKIDYHTRTKDKPSDHAPVIAEYHNISQ</sequence>
<dbReference type="PANTHER" id="PTHR43250:SF2">
    <property type="entry name" value="EXODEOXYRIBONUCLEASE III"/>
    <property type="match status" value="1"/>
</dbReference>
<dbReference type="InterPro" id="IPR036691">
    <property type="entry name" value="Endo/exonu/phosph_ase_sf"/>
</dbReference>
<dbReference type="Proteomes" id="UP001291687">
    <property type="component" value="Unassembled WGS sequence"/>
</dbReference>
<dbReference type="Pfam" id="PF03372">
    <property type="entry name" value="Exo_endo_phos"/>
    <property type="match status" value="1"/>
</dbReference>
<dbReference type="PROSITE" id="PS51435">
    <property type="entry name" value="AP_NUCLEASE_F1_4"/>
    <property type="match status" value="1"/>
</dbReference>
<evidence type="ECO:0000256" key="1">
    <source>
        <dbReference type="ARBA" id="ARBA00001946"/>
    </source>
</evidence>
<evidence type="ECO:0000256" key="5">
    <source>
        <dbReference type="ARBA" id="ARBA00022842"/>
    </source>
</evidence>
<keyword evidence="8" id="KW-1185">Reference proteome</keyword>